<dbReference type="GO" id="GO:0009055">
    <property type="term" value="F:electron transfer activity"/>
    <property type="evidence" value="ECO:0007669"/>
    <property type="project" value="InterPro"/>
</dbReference>
<name>A0A2Z6E2R0_9GAMM</name>
<dbReference type="InterPro" id="IPR009056">
    <property type="entry name" value="Cyt_c-like_dom"/>
</dbReference>
<evidence type="ECO:0000256" key="2">
    <source>
        <dbReference type="ARBA" id="ARBA00022723"/>
    </source>
</evidence>
<reference evidence="7" key="1">
    <citation type="submission" date="2018-04" db="EMBL/GenBank/DDBJ databases">
        <authorList>
            <person name="Watanabe M."/>
            <person name="Kojima H."/>
        </authorList>
    </citation>
    <scope>NUCLEOTIDE SEQUENCE [LARGE SCALE GENOMIC DNA]</scope>
    <source>
        <strain evidence="7">Dysh456</strain>
    </source>
</reference>
<dbReference type="SUPFAM" id="SSF53850">
    <property type="entry name" value="Periplasmic binding protein-like II"/>
    <property type="match status" value="1"/>
</dbReference>
<dbReference type="AlphaFoldDB" id="A0A2Z6E2R0"/>
<dbReference type="EMBL" id="AP018560">
    <property type="protein sequence ID" value="BBD79044.1"/>
    <property type="molecule type" value="Genomic_DNA"/>
</dbReference>
<dbReference type="Gene3D" id="1.10.760.10">
    <property type="entry name" value="Cytochrome c-like domain"/>
    <property type="match status" value="1"/>
</dbReference>
<reference evidence="7" key="2">
    <citation type="submission" date="2018-06" db="EMBL/GenBank/DDBJ databases">
        <title>Genome sequence of Rhodanobacteraceae bacterium strain Dysh456.</title>
        <authorList>
            <person name="Fukui M."/>
        </authorList>
    </citation>
    <scope>NUCLEOTIDE SEQUENCE [LARGE SCALE GENOMIC DNA]</scope>
    <source>
        <strain evidence="7">Dysh456</strain>
    </source>
</reference>
<proteinExistence type="predicted"/>
<sequence length="359" mass="38614">MDRRLAEAVAQHEGAVLNLHYFDGSGDDDGFDMGDFVKLAAHCDLVLGFPVDADARSVPSGLRMTEPYGHTGFVLVTPHGRAHGSLAQLPPGTRVAVTYQTIPNLYFADHPGLQADVELSDTASLQALQTGKVDAAMLWQPTVASYLAAHDLARRYDVHELNEPHARFNLVALYDEAHAAEARRFELAVAKMAASGELARTLAPYAQAGSATPDRRAGMTVNPWRHTASRTCDATRGKGNKSKGKGHLPALYTQAQADSGKQKFLDNCSRCHGRDLAGIAGPALKGPNFASPSMHFTVGDIFTIVSQNMPATQPGSLPQQDYVEIMAFLLQQNGYPAGSTPLTYEAAKQSKANFVYHGD</sequence>
<evidence type="ECO:0000256" key="1">
    <source>
        <dbReference type="ARBA" id="ARBA00022617"/>
    </source>
</evidence>
<evidence type="ECO:0000256" key="4">
    <source>
        <dbReference type="PROSITE-ProRule" id="PRU00433"/>
    </source>
</evidence>
<evidence type="ECO:0000313" key="7">
    <source>
        <dbReference type="Proteomes" id="UP000270530"/>
    </source>
</evidence>
<accession>A0A2Z6E2R0</accession>
<dbReference type="Proteomes" id="UP000270530">
    <property type="component" value="Chromosome"/>
</dbReference>
<dbReference type="GO" id="GO:0046872">
    <property type="term" value="F:metal ion binding"/>
    <property type="evidence" value="ECO:0007669"/>
    <property type="project" value="UniProtKB-KW"/>
</dbReference>
<keyword evidence="3 4" id="KW-0408">Iron</keyword>
<keyword evidence="2 4" id="KW-0479">Metal-binding</keyword>
<dbReference type="GO" id="GO:0020037">
    <property type="term" value="F:heme binding"/>
    <property type="evidence" value="ECO:0007669"/>
    <property type="project" value="InterPro"/>
</dbReference>
<protein>
    <recommendedName>
        <fullName evidence="5">Cytochrome c domain-containing protein</fullName>
    </recommendedName>
</protein>
<keyword evidence="1 4" id="KW-0349">Heme</keyword>
<organism evidence="6 7">
    <name type="scientific">Aerosticca soli</name>
    <dbReference type="NCBI Taxonomy" id="2010829"/>
    <lineage>
        <taxon>Bacteria</taxon>
        <taxon>Pseudomonadati</taxon>
        <taxon>Pseudomonadota</taxon>
        <taxon>Gammaproteobacteria</taxon>
        <taxon>Lysobacterales</taxon>
        <taxon>Rhodanobacteraceae</taxon>
        <taxon>Aerosticca</taxon>
    </lineage>
</organism>
<keyword evidence="7" id="KW-1185">Reference proteome</keyword>
<evidence type="ECO:0000259" key="5">
    <source>
        <dbReference type="PROSITE" id="PS51007"/>
    </source>
</evidence>
<dbReference type="PROSITE" id="PS51007">
    <property type="entry name" value="CYTC"/>
    <property type="match status" value="1"/>
</dbReference>
<dbReference type="SUPFAM" id="SSF46626">
    <property type="entry name" value="Cytochrome c"/>
    <property type="match status" value="1"/>
</dbReference>
<evidence type="ECO:0000256" key="3">
    <source>
        <dbReference type="ARBA" id="ARBA00023004"/>
    </source>
</evidence>
<dbReference type="KEGG" id="rbd:ALSL_0373"/>
<dbReference type="Gene3D" id="3.40.190.10">
    <property type="entry name" value="Periplasmic binding protein-like II"/>
    <property type="match status" value="2"/>
</dbReference>
<dbReference type="Pfam" id="PF13442">
    <property type="entry name" value="Cytochrome_CBB3"/>
    <property type="match status" value="1"/>
</dbReference>
<evidence type="ECO:0000313" key="6">
    <source>
        <dbReference type="EMBL" id="BBD79044.1"/>
    </source>
</evidence>
<gene>
    <name evidence="6" type="ORF">ALSL_0373</name>
</gene>
<dbReference type="InterPro" id="IPR036909">
    <property type="entry name" value="Cyt_c-like_dom_sf"/>
</dbReference>
<feature type="domain" description="Cytochrome c" evidence="5">
    <location>
        <begin position="255"/>
        <end position="333"/>
    </location>
</feature>